<dbReference type="GO" id="GO:0075732">
    <property type="term" value="P:viral penetration into host nucleus"/>
    <property type="evidence" value="ECO:0007669"/>
    <property type="project" value="UniProtKB-KW"/>
</dbReference>
<evidence type="ECO:0000256" key="11">
    <source>
        <dbReference type="ARBA" id="ARBA00023120"/>
    </source>
</evidence>
<organism evidence="16">
    <name type="scientific">Betapapillomavirus 2</name>
    <dbReference type="NCBI Taxonomy" id="333924"/>
    <lineage>
        <taxon>Viruses</taxon>
        <taxon>Monodnaviria</taxon>
        <taxon>Shotokuvirae</taxon>
        <taxon>Cossaviricota</taxon>
        <taxon>Papovaviricetes</taxon>
        <taxon>Zurhausenvirales</taxon>
        <taxon>Papillomaviridae</taxon>
        <taxon>Firstpapillomavirinae</taxon>
        <taxon>Betapapillomavirus</taxon>
    </lineage>
</organism>
<name>A0A2D2AL00_9PAPI</name>
<comment type="caution">
    <text evidence="15">Lacks conserved residue(s) required for the propagation of feature annotation.</text>
</comment>
<comment type="subunit">
    <text evidence="15">Interacts with major capsid protein L1. Interacts with E2; this interaction inhibits E2 transcriptional activity but not the DNA replication function E2. Interacts with host HSPA8; this interaction is required for L2 nuclear translocation. Interacts with host importins KPNB2 and KPNB3. Forms a complex with importin alpha2-beta1 heterodimers via interaction with the importin alpha2 adapter. Interacts with host DYNLT1; this interaction is essential for virus intracellular transport during entry. Interacts (via C-terminus) with host retromer subunits VPS35 AND VPS29.</text>
</comment>
<keyword evidence="1 15" id="KW-1163">Viral penetration into host nucleus</keyword>
<protein>
    <recommendedName>
        <fullName evidence="15">Minor capsid protein L2</fullName>
    </recommendedName>
</protein>
<comment type="PTM">
    <text evidence="15">Highly phosphorylated.</text>
</comment>
<keyword evidence="3 15" id="KW-0167">Capsid protein</keyword>
<evidence type="ECO:0000256" key="5">
    <source>
        <dbReference type="ARBA" id="ARBA00022581"/>
    </source>
</evidence>
<proteinExistence type="inferred from homology"/>
<sequence>MARARRTKRASVTDIYKGCKASGTCPPDVINKVEQNTLADKILKYGSVGVFFGGLGINTGKGTGGATGYVPLGTGSGVRVGGTPTVVRPGLIPEIIGPSELIPIDSVTPIDPAAPSIVSLTDSSSAADLLPGQVETIAEIHPAPIDNLGIDTPVISGGGQAILEVSDPTLPTRVSVTRTQYHNPAFQIISESTPTVGESSLADHILVFEGAGGQQVGDTGELIELETFPSQYSFEVQEPTPPRRTSTPIDRLSREFRNLRRALYNRRLTEQIQVNDPLFLSTPSRLVRFQFDNPAFDEEVTQIFERDIAEVEEPPSRDFLDINRLSRPIFSESAEGRVRLSRLGQRASIGTRSGARIGSRVHFFTDLSTINADEPIELELLGEHSGDASFIQEPFESTIVDVNIDDISDTILETINGTNVLQPEPSTDFNSMDLLLEDAVEDFSGSRLMLGPSEGSIPSLTVPRFESPRETIVYVQDIEGNPVIYPKFQDRPTIILPSSEVPAVVIHIPYTSFDYYLHPSLRKKKRKRKYL</sequence>
<keyword evidence="5 15" id="KW-0945">Host-virus interaction</keyword>
<evidence type="ECO:0000256" key="10">
    <source>
        <dbReference type="ARBA" id="ARBA00023046"/>
    </source>
</evidence>
<accession>A0A2D2AL00</accession>
<evidence type="ECO:0000256" key="2">
    <source>
        <dbReference type="ARBA" id="ARBA00022553"/>
    </source>
</evidence>
<evidence type="ECO:0000256" key="1">
    <source>
        <dbReference type="ARBA" id="ARBA00022524"/>
    </source>
</evidence>
<keyword evidence="12 15" id="KW-0238">DNA-binding</keyword>
<dbReference type="EMBL" id="MF588684">
    <property type="protein sequence ID" value="ATQ38138.1"/>
    <property type="molecule type" value="Genomic_DNA"/>
</dbReference>
<gene>
    <name evidence="15 16" type="primary">L2</name>
</gene>
<evidence type="ECO:0000256" key="7">
    <source>
        <dbReference type="ARBA" id="ARBA00022844"/>
    </source>
</evidence>
<dbReference type="HAMAP" id="MF_04003">
    <property type="entry name" value="PPV_L2"/>
    <property type="match status" value="1"/>
</dbReference>
<keyword evidence="10" id="KW-1039">Host endosome</keyword>
<dbReference type="Pfam" id="PF00513">
    <property type="entry name" value="Late_protein_L2"/>
    <property type="match status" value="1"/>
</dbReference>
<feature type="disulfide bond" evidence="15">
    <location>
        <begin position="19"/>
        <end position="25"/>
    </location>
</feature>
<evidence type="ECO:0000256" key="9">
    <source>
        <dbReference type="ARBA" id="ARBA00022952"/>
    </source>
</evidence>
<comment type="similarity">
    <text evidence="15">Belongs to the papillomaviridae L2 protein family.</text>
</comment>
<dbReference type="GO" id="GO:0019028">
    <property type="term" value="C:viral capsid"/>
    <property type="evidence" value="ECO:0007669"/>
    <property type="project" value="UniProtKB-UniRule"/>
</dbReference>
<dbReference type="GO" id="GO:0075521">
    <property type="term" value="P:microtubule-dependent intracellular transport of viral material towards nucleus"/>
    <property type="evidence" value="ECO:0007669"/>
    <property type="project" value="UniProtKB-UniRule"/>
</dbReference>
<keyword evidence="9 15" id="KW-1177">Microtubular inwards viral transport</keyword>
<evidence type="ECO:0000256" key="12">
    <source>
        <dbReference type="ARBA" id="ARBA00023125"/>
    </source>
</evidence>
<keyword evidence="14 15" id="KW-1160">Virus entry into host cell</keyword>
<evidence type="ECO:0000256" key="4">
    <source>
        <dbReference type="ARBA" id="ARBA00022562"/>
    </source>
</evidence>
<reference evidence="16" key="1">
    <citation type="journal article" date="2018" name="MSphere">
        <title>Metagenomic Discovery of 83 New Human Papillomavirus Types in Patients with Immunodeficiency.</title>
        <authorList>
            <person name="Pastrana D.V."/>
            <person name="Peretti A."/>
            <person name="Welch N.L."/>
            <person name="Borgogna C."/>
            <person name="Olivero C."/>
            <person name="Badolato R."/>
            <person name="Notarangelo L.D."/>
            <person name="Gariglio M."/>
            <person name="FitzGerald P.C."/>
            <person name="McIntosh C.E."/>
            <person name="Reeves J."/>
            <person name="Starrett G.J."/>
            <person name="Bliskovsky V."/>
            <person name="Velez D."/>
            <person name="Brownell I."/>
            <person name="Yarchoan R."/>
            <person name="Wyvill K.M."/>
            <person name="Uldrick T.S."/>
            <person name="Maldarelli F."/>
            <person name="Lisco A."/>
            <person name="Sereti I."/>
            <person name="Gonzalez C.M."/>
            <person name="Androphy E.J."/>
            <person name="McBride A.A."/>
            <person name="Van Doorslaer K."/>
            <person name="Garcia F."/>
            <person name="Dvoretzky I."/>
            <person name="Liu J.S."/>
            <person name="Han J."/>
            <person name="Murphy P.M."/>
            <person name="McDermott D.H."/>
            <person name="Buck C.B."/>
        </authorList>
    </citation>
    <scope>NUCLEOTIDE SEQUENCE</scope>
    <source>
        <strain evidence="16">Beta02_TVMBSFc09</strain>
    </source>
</reference>
<keyword evidence="11 15" id="KW-1176">Cytoplasmic inwards viral transport</keyword>
<evidence type="ECO:0000256" key="6">
    <source>
        <dbReference type="ARBA" id="ARBA00022812"/>
    </source>
</evidence>
<dbReference type="GO" id="GO:0046718">
    <property type="term" value="P:symbiont entry into host cell"/>
    <property type="evidence" value="ECO:0007669"/>
    <property type="project" value="UniProtKB-KW"/>
</dbReference>
<dbReference type="GO" id="GO:0043657">
    <property type="term" value="C:host cell"/>
    <property type="evidence" value="ECO:0007669"/>
    <property type="project" value="GOC"/>
</dbReference>
<dbReference type="GO" id="GO:0042025">
    <property type="term" value="C:host cell nucleus"/>
    <property type="evidence" value="ECO:0007669"/>
    <property type="project" value="UniProtKB-SubCell"/>
</dbReference>
<keyword evidence="8 15" id="KW-0426">Late protein</keyword>
<keyword evidence="2 15" id="KW-0597">Phosphoprotein</keyword>
<evidence type="ECO:0000256" key="14">
    <source>
        <dbReference type="ARBA" id="ARBA00023296"/>
    </source>
</evidence>
<evidence type="ECO:0000256" key="15">
    <source>
        <dbReference type="HAMAP-Rule" id="MF_04003"/>
    </source>
</evidence>
<comment type="function">
    <text evidence="15">Minor protein of the capsid that localizes along the inner surface of the virion, within the central cavities beneath the L1 pentamers. Plays a role in capsid stabilization through interaction with the major capsid protein L1. Once the virion enters the host cell, L2 escorts the genomic DNA into the nucleus by promoting escape from the endosomal compartments and traffic through the host Golgi network. Mechanistically, the C-terminus of L2 possesses a cell-penetrating peptide that protudes from the host endosome, interacts with host cytoplasmic retromer cargo and thereby mediates the capsid delivery to the host trans-Golgi network. Plays a role through its interaction with host dynein in the intracellular microtubule-dependent transport of viral capsid toward the nucleus. Mediates the viral genome import into the nucleus through binding to host importins. Once within the nucleus, L2 localizes viral genomes to host PML bodies in order to activate early gene expression for establishment of infection. Later on, promotes late gene expression by interacting with the viral E2 protein and by inhibiting its transcriptional activation functions. During virion assembly, encapsidates the genome by direct interaction with the viral DNA.</text>
</comment>
<dbReference type="Proteomes" id="UP000290973">
    <property type="component" value="Segment"/>
</dbReference>
<keyword evidence="4 15" id="KW-1048">Host nucleus</keyword>
<evidence type="ECO:0000256" key="13">
    <source>
        <dbReference type="ARBA" id="ARBA00023157"/>
    </source>
</evidence>
<evidence type="ECO:0000313" key="16">
    <source>
        <dbReference type="EMBL" id="ATQ38138.1"/>
    </source>
</evidence>
<dbReference type="GO" id="GO:0003677">
    <property type="term" value="F:DNA binding"/>
    <property type="evidence" value="ECO:0007669"/>
    <property type="project" value="UniProtKB-UniRule"/>
</dbReference>
<comment type="subcellular location">
    <subcellularLocation>
        <location evidence="15">Virion</location>
    </subcellularLocation>
    <subcellularLocation>
        <location evidence="15">Host nucleus</location>
    </subcellularLocation>
</comment>
<dbReference type="InterPro" id="IPR000784">
    <property type="entry name" value="Late_L2"/>
</dbReference>
<evidence type="ECO:0000256" key="3">
    <source>
        <dbReference type="ARBA" id="ARBA00022561"/>
    </source>
</evidence>
<keyword evidence="7 15" id="KW-0946">Virion</keyword>
<keyword evidence="6" id="KW-1040">Host Golgi apparatus</keyword>
<evidence type="ECO:0000256" key="8">
    <source>
        <dbReference type="ARBA" id="ARBA00022921"/>
    </source>
</evidence>
<keyword evidence="13 15" id="KW-1015">Disulfide bond</keyword>
<dbReference type="GO" id="GO:0005198">
    <property type="term" value="F:structural molecule activity"/>
    <property type="evidence" value="ECO:0007669"/>
    <property type="project" value="UniProtKB-UniRule"/>
</dbReference>